<proteinExistence type="predicted"/>
<dbReference type="Gene3D" id="1.10.10.10">
    <property type="entry name" value="Winged helix-like DNA-binding domain superfamily/Winged helix DNA-binding domain"/>
    <property type="match status" value="1"/>
</dbReference>
<dbReference type="GO" id="GO:0003677">
    <property type="term" value="F:DNA binding"/>
    <property type="evidence" value="ECO:0007669"/>
    <property type="project" value="InterPro"/>
</dbReference>
<dbReference type="GO" id="GO:0016987">
    <property type="term" value="F:sigma factor activity"/>
    <property type="evidence" value="ECO:0007669"/>
    <property type="project" value="InterPro"/>
</dbReference>
<feature type="domain" description="RNA polymerase sigma factor 70 region 4 type 2" evidence="1">
    <location>
        <begin position="83"/>
        <end position="133"/>
    </location>
</feature>
<dbReference type="AlphaFoldDB" id="A0A943DCS3"/>
<dbReference type="GO" id="GO:0006352">
    <property type="term" value="P:DNA-templated transcription initiation"/>
    <property type="evidence" value="ECO:0007669"/>
    <property type="project" value="InterPro"/>
</dbReference>
<sequence>MSRKKDANKYWIYGEDAALAARFTKYLTKVLYARRASYIRDKMVEVSREISIEDCSGEVDDVYGRLTAPIEERVEAKLMWEGIRNYLPKLTPKECEVMIALYIDRLPVSEAAAKLGVEPNTVSTHRRNACEKIRNEMEGK</sequence>
<dbReference type="SUPFAM" id="SSF88659">
    <property type="entry name" value="Sigma3 and sigma4 domains of RNA polymerase sigma factors"/>
    <property type="match status" value="1"/>
</dbReference>
<dbReference type="InterPro" id="IPR013249">
    <property type="entry name" value="RNA_pol_sigma70_r4_t2"/>
</dbReference>
<gene>
    <name evidence="2" type="ORF">KHY36_08075</name>
</gene>
<dbReference type="Pfam" id="PF08281">
    <property type="entry name" value="Sigma70_r4_2"/>
    <property type="match status" value="1"/>
</dbReference>
<accession>A0A943DCS3</accession>
<dbReference type="InterPro" id="IPR036388">
    <property type="entry name" value="WH-like_DNA-bd_sf"/>
</dbReference>
<evidence type="ECO:0000259" key="1">
    <source>
        <dbReference type="Pfam" id="PF08281"/>
    </source>
</evidence>
<evidence type="ECO:0000313" key="3">
    <source>
        <dbReference type="Proteomes" id="UP000759273"/>
    </source>
</evidence>
<comment type="caution">
    <text evidence="2">The sequence shown here is derived from an EMBL/GenBank/DDBJ whole genome shotgun (WGS) entry which is preliminary data.</text>
</comment>
<dbReference type="EMBL" id="JAGZGG010000016">
    <property type="protein sequence ID" value="MBS5332469.1"/>
    <property type="molecule type" value="Genomic_DNA"/>
</dbReference>
<evidence type="ECO:0000313" key="2">
    <source>
        <dbReference type="EMBL" id="MBS5332469.1"/>
    </source>
</evidence>
<protein>
    <submittedName>
        <fullName evidence="2">Sigma-70 family RNA polymerase sigma factor</fullName>
    </submittedName>
</protein>
<dbReference type="InterPro" id="IPR014284">
    <property type="entry name" value="RNA_pol_sigma-70_dom"/>
</dbReference>
<organism evidence="2 3">
    <name type="scientific">Subdoligranulum variabile</name>
    <dbReference type="NCBI Taxonomy" id="214851"/>
    <lineage>
        <taxon>Bacteria</taxon>
        <taxon>Bacillati</taxon>
        <taxon>Bacillota</taxon>
        <taxon>Clostridia</taxon>
        <taxon>Eubacteriales</taxon>
        <taxon>Oscillospiraceae</taxon>
        <taxon>Subdoligranulum</taxon>
    </lineage>
</organism>
<dbReference type="NCBIfam" id="TIGR02937">
    <property type="entry name" value="sigma70-ECF"/>
    <property type="match status" value="1"/>
</dbReference>
<reference evidence="2" key="1">
    <citation type="submission" date="2021-02" db="EMBL/GenBank/DDBJ databases">
        <title>Infant gut strain persistence is associated with maternal origin, phylogeny, and functional potential including surface adhesion and iron acquisition.</title>
        <authorList>
            <person name="Lou Y.C."/>
        </authorList>
    </citation>
    <scope>NUCLEOTIDE SEQUENCE</scope>
    <source>
        <strain evidence="2">L3_101_000M1_dasL3_101_000M1_concoct_87</strain>
    </source>
</reference>
<dbReference type="Proteomes" id="UP000759273">
    <property type="component" value="Unassembled WGS sequence"/>
</dbReference>
<dbReference type="InterPro" id="IPR013324">
    <property type="entry name" value="RNA_pol_sigma_r3/r4-like"/>
</dbReference>
<name>A0A943DCS3_9FIRM</name>